<feature type="region of interest" description="Disordered" evidence="2">
    <location>
        <begin position="60"/>
        <end position="108"/>
    </location>
</feature>
<evidence type="ECO:0000313" key="4">
    <source>
        <dbReference type="Proteomes" id="UP001447188"/>
    </source>
</evidence>
<comment type="caution">
    <text evidence="3">The sequence shown here is derived from an EMBL/GenBank/DDBJ whole genome shotgun (WGS) entry which is preliminary data.</text>
</comment>
<protein>
    <recommendedName>
        <fullName evidence="5">HCP-like protein</fullName>
    </recommendedName>
</protein>
<keyword evidence="1" id="KW-0677">Repeat</keyword>
<evidence type="ECO:0000256" key="1">
    <source>
        <dbReference type="ARBA" id="ARBA00022737"/>
    </source>
</evidence>
<keyword evidence="4" id="KW-1185">Reference proteome</keyword>
<evidence type="ECO:0000256" key="2">
    <source>
        <dbReference type="SAM" id="MobiDB-lite"/>
    </source>
</evidence>
<gene>
    <name evidence="3" type="ORF">Q9L58_003201</name>
</gene>
<proteinExistence type="predicted"/>
<dbReference type="InterPro" id="IPR006597">
    <property type="entry name" value="Sel1-like"/>
</dbReference>
<evidence type="ECO:0008006" key="5">
    <source>
        <dbReference type="Google" id="ProtNLM"/>
    </source>
</evidence>
<dbReference type="EMBL" id="JBBBZM010000030">
    <property type="protein sequence ID" value="KAL0637811.1"/>
    <property type="molecule type" value="Genomic_DNA"/>
</dbReference>
<dbReference type="PANTHER" id="PTHR46430">
    <property type="entry name" value="PROTEIN SKT5-RELATED"/>
    <property type="match status" value="1"/>
</dbReference>
<dbReference type="Proteomes" id="UP001447188">
    <property type="component" value="Unassembled WGS sequence"/>
</dbReference>
<dbReference type="SUPFAM" id="SSF81901">
    <property type="entry name" value="HCP-like"/>
    <property type="match status" value="1"/>
</dbReference>
<evidence type="ECO:0000313" key="3">
    <source>
        <dbReference type="EMBL" id="KAL0637811.1"/>
    </source>
</evidence>
<organism evidence="3 4">
    <name type="scientific">Discina gigas</name>
    <dbReference type="NCBI Taxonomy" id="1032678"/>
    <lineage>
        <taxon>Eukaryota</taxon>
        <taxon>Fungi</taxon>
        <taxon>Dikarya</taxon>
        <taxon>Ascomycota</taxon>
        <taxon>Pezizomycotina</taxon>
        <taxon>Pezizomycetes</taxon>
        <taxon>Pezizales</taxon>
        <taxon>Discinaceae</taxon>
        <taxon>Discina</taxon>
    </lineage>
</organism>
<dbReference type="Gene3D" id="1.25.40.10">
    <property type="entry name" value="Tetratricopeptide repeat domain"/>
    <property type="match status" value="1"/>
</dbReference>
<dbReference type="InterPro" id="IPR011990">
    <property type="entry name" value="TPR-like_helical_dom_sf"/>
</dbReference>
<dbReference type="InterPro" id="IPR051726">
    <property type="entry name" value="Chitin_Synth_Reg"/>
</dbReference>
<accession>A0ABR3GQF0</accession>
<reference evidence="3 4" key="1">
    <citation type="submission" date="2024-02" db="EMBL/GenBank/DDBJ databases">
        <title>Discinaceae phylogenomics.</title>
        <authorList>
            <person name="Dirks A.C."/>
            <person name="James T.Y."/>
        </authorList>
    </citation>
    <scope>NUCLEOTIDE SEQUENCE [LARGE SCALE GENOMIC DNA]</scope>
    <source>
        <strain evidence="3 4">ACD0624</strain>
    </source>
</reference>
<name>A0ABR3GQF0_9PEZI</name>
<sequence>MGATFYPGNDDYMMPELNIESPAPQRVMPEVPGHITESINRLELEGSTTMNQRNQGNYHAHTHTVDHHPNQQRKYSDSYATPPPSQGHHSRPLSEDRGVRSSYASSYHSSIGDDYISNTYSGLEEPAYSPFPKLINPGPNIPPTDEEKEAQIEGARLEVLSSNDPEMQLIWAQDALSYVEVSVSYHNRIYDGPDRPQTPALEHQIKTDAISVVSFLADQHHPRAEFMRGNWLEFGKFGFRVDKKEAFRCYARAAEKEFARAEYRMGMQYENSNEPMKAIKHYTQGAALGDSASNYVSPNANNAFLTHG</sequence>
<dbReference type="SMART" id="SM00671">
    <property type="entry name" value="SEL1"/>
    <property type="match status" value="2"/>
</dbReference>
<dbReference type="PANTHER" id="PTHR46430:SF2">
    <property type="entry name" value="CHITIN SYNTHASE REGULATORY FACTOR 4"/>
    <property type="match status" value="1"/>
</dbReference>